<gene>
    <name evidence="13" type="ORF">GBZ86_03165</name>
</gene>
<evidence type="ECO:0000256" key="6">
    <source>
        <dbReference type="ARBA" id="ARBA00022723"/>
    </source>
</evidence>
<dbReference type="InterPro" id="IPR008949">
    <property type="entry name" value="Isoprenoid_synthase_dom_sf"/>
</dbReference>
<dbReference type="GO" id="GO:0005737">
    <property type="term" value="C:cytoplasm"/>
    <property type="evidence" value="ECO:0007669"/>
    <property type="project" value="UniProtKB-ARBA"/>
</dbReference>
<evidence type="ECO:0000256" key="11">
    <source>
        <dbReference type="ARBA" id="ARBA00049399"/>
    </source>
</evidence>
<evidence type="ECO:0000256" key="10">
    <source>
        <dbReference type="ARBA" id="ARBA00032873"/>
    </source>
</evidence>
<dbReference type="PANTHER" id="PTHR43281">
    <property type="entry name" value="FARNESYL DIPHOSPHATE SYNTHASE"/>
    <property type="match status" value="1"/>
</dbReference>
<evidence type="ECO:0000256" key="4">
    <source>
        <dbReference type="ARBA" id="ARBA00015100"/>
    </source>
</evidence>
<dbReference type="RefSeq" id="WP_152887663.1">
    <property type="nucleotide sequence ID" value="NZ_WHJC01000020.1"/>
</dbReference>
<dbReference type="InterPro" id="IPR000092">
    <property type="entry name" value="Polyprenyl_synt"/>
</dbReference>
<dbReference type="Gene3D" id="1.10.600.10">
    <property type="entry name" value="Farnesyl Diphosphate Synthase"/>
    <property type="match status" value="1"/>
</dbReference>
<dbReference type="GO" id="GO:0016114">
    <property type="term" value="P:terpenoid biosynthetic process"/>
    <property type="evidence" value="ECO:0007669"/>
    <property type="project" value="UniProtKB-ARBA"/>
</dbReference>
<dbReference type="InterPro" id="IPR033749">
    <property type="entry name" value="Polyprenyl_synt_CS"/>
</dbReference>
<evidence type="ECO:0000256" key="9">
    <source>
        <dbReference type="ARBA" id="ARBA00032380"/>
    </source>
</evidence>
<evidence type="ECO:0000313" key="13">
    <source>
        <dbReference type="EMBL" id="MPQ42753.1"/>
    </source>
</evidence>
<dbReference type="FunFam" id="1.10.600.10:FF:000001">
    <property type="entry name" value="Geranylgeranyl diphosphate synthase"/>
    <property type="match status" value="1"/>
</dbReference>
<keyword evidence="14" id="KW-1185">Reference proteome</keyword>
<protein>
    <recommendedName>
        <fullName evidence="4">Farnesyl diphosphate synthase</fullName>
        <ecNumber evidence="3">2.5.1.10</ecNumber>
    </recommendedName>
    <alternativeName>
        <fullName evidence="10">(2E,6E)-farnesyl diphosphate synthase</fullName>
    </alternativeName>
    <alternativeName>
        <fullName evidence="9">Geranyltranstransferase</fullName>
    </alternativeName>
</protein>
<dbReference type="NCBIfam" id="NF045485">
    <property type="entry name" value="FPPsyn"/>
    <property type="match status" value="1"/>
</dbReference>
<evidence type="ECO:0000256" key="2">
    <source>
        <dbReference type="ARBA" id="ARBA00006706"/>
    </source>
</evidence>
<dbReference type="PROSITE" id="PS00444">
    <property type="entry name" value="POLYPRENYL_SYNTHASE_2"/>
    <property type="match status" value="1"/>
</dbReference>
<keyword evidence="5 12" id="KW-0808">Transferase</keyword>
<evidence type="ECO:0000256" key="7">
    <source>
        <dbReference type="ARBA" id="ARBA00022842"/>
    </source>
</evidence>
<comment type="similarity">
    <text evidence="2 12">Belongs to the FPP/GGPP synthase family.</text>
</comment>
<comment type="caution">
    <text evidence="13">The sequence shown here is derived from an EMBL/GenBank/DDBJ whole genome shotgun (WGS) entry which is preliminary data.</text>
</comment>
<evidence type="ECO:0000256" key="3">
    <source>
        <dbReference type="ARBA" id="ARBA00012439"/>
    </source>
</evidence>
<dbReference type="SFLD" id="SFLDS00005">
    <property type="entry name" value="Isoprenoid_Synthase_Type_I"/>
    <property type="match status" value="1"/>
</dbReference>
<evidence type="ECO:0000256" key="8">
    <source>
        <dbReference type="ARBA" id="ARBA00023229"/>
    </source>
</evidence>
<dbReference type="AlphaFoldDB" id="A0A6I1MJ72"/>
<dbReference type="Proteomes" id="UP000430345">
    <property type="component" value="Unassembled WGS sequence"/>
</dbReference>
<keyword evidence="7" id="KW-0460">Magnesium</keyword>
<dbReference type="GO" id="GO:0046872">
    <property type="term" value="F:metal ion binding"/>
    <property type="evidence" value="ECO:0007669"/>
    <property type="project" value="UniProtKB-KW"/>
</dbReference>
<dbReference type="SFLD" id="SFLDG01017">
    <property type="entry name" value="Polyprenyl_Transferase_Like"/>
    <property type="match status" value="1"/>
</dbReference>
<dbReference type="OrthoDB" id="9805316at2"/>
<reference evidence="13 14" key="1">
    <citation type="submission" date="2019-10" db="EMBL/GenBank/DDBJ databases">
        <title>The Genome Sequence of Clostridium tarantellae Isolated from Fish Brain.</title>
        <authorList>
            <person name="Bano L."/>
            <person name="Kiel M."/>
            <person name="Sales G."/>
            <person name="Doxey A.C."/>
            <person name="Mansfield M.J."/>
            <person name="Schiavone M."/>
            <person name="Rossetto O."/>
            <person name="Pirazzini M."/>
            <person name="Dobrindt U."/>
            <person name="Montecucco C."/>
        </authorList>
    </citation>
    <scope>NUCLEOTIDE SEQUENCE [LARGE SCALE GENOMIC DNA]</scope>
    <source>
        <strain evidence="13 14">DSM 3997</strain>
    </source>
</reference>
<proteinExistence type="inferred from homology"/>
<dbReference type="SUPFAM" id="SSF48576">
    <property type="entry name" value="Terpenoid synthases"/>
    <property type="match status" value="1"/>
</dbReference>
<keyword evidence="8" id="KW-0414">Isoprene biosynthesis</keyword>
<name>A0A6I1MJ72_9CLOT</name>
<dbReference type="CDD" id="cd00685">
    <property type="entry name" value="Trans_IPPS_HT"/>
    <property type="match status" value="1"/>
</dbReference>
<evidence type="ECO:0000313" key="14">
    <source>
        <dbReference type="Proteomes" id="UP000430345"/>
    </source>
</evidence>
<evidence type="ECO:0000256" key="5">
    <source>
        <dbReference type="ARBA" id="ARBA00022679"/>
    </source>
</evidence>
<keyword evidence="6" id="KW-0479">Metal-binding</keyword>
<organism evidence="13 14">
    <name type="scientific">Clostridium tarantellae</name>
    <dbReference type="NCBI Taxonomy" id="39493"/>
    <lineage>
        <taxon>Bacteria</taxon>
        <taxon>Bacillati</taxon>
        <taxon>Bacillota</taxon>
        <taxon>Clostridia</taxon>
        <taxon>Eubacteriales</taxon>
        <taxon>Clostridiaceae</taxon>
        <taxon>Clostridium</taxon>
    </lineage>
</organism>
<dbReference type="PROSITE" id="PS00723">
    <property type="entry name" value="POLYPRENYL_SYNTHASE_1"/>
    <property type="match status" value="1"/>
</dbReference>
<comment type="cofactor">
    <cofactor evidence="1">
        <name>Mg(2+)</name>
        <dbReference type="ChEBI" id="CHEBI:18420"/>
    </cofactor>
</comment>
<dbReference type="EC" id="2.5.1.10" evidence="3"/>
<dbReference type="PANTHER" id="PTHR43281:SF1">
    <property type="entry name" value="FARNESYL DIPHOSPHATE SYNTHASE"/>
    <property type="match status" value="1"/>
</dbReference>
<accession>A0A6I1MJ72</accession>
<sequence>MNFDALKVLIDKSLEEYFLGEKSYNKKLYEAMAYSVNIGGKRIRPIIMLLSYYIYKNDYETILPASLALEMIHTYSLIHDDLPCMDNDDLRRGMPTNHKVFGEAVAVLAGDALLNEAMNILLKFSLERDIQALKASKEILEAAGAEGMIGGQIVDIINEGNKEKISLEELNYMHLKKTGELIKSSVIAGAILANASEKDIDLLRDYGYKLGLAFQIKDDILDVISTTEDLGKNVKSDIDNDKTNYVSLFGVEECQRKCNILTEECLNILDSIDGNITPLKEITLSLLHRKY</sequence>
<evidence type="ECO:0000256" key="12">
    <source>
        <dbReference type="RuleBase" id="RU004466"/>
    </source>
</evidence>
<dbReference type="InterPro" id="IPR053378">
    <property type="entry name" value="Prenyl_diphosphate_synthase"/>
</dbReference>
<comment type="catalytic activity">
    <reaction evidence="11">
        <text>isopentenyl diphosphate + (2E)-geranyl diphosphate = (2E,6E)-farnesyl diphosphate + diphosphate</text>
        <dbReference type="Rhea" id="RHEA:19361"/>
        <dbReference type="ChEBI" id="CHEBI:33019"/>
        <dbReference type="ChEBI" id="CHEBI:58057"/>
        <dbReference type="ChEBI" id="CHEBI:128769"/>
        <dbReference type="ChEBI" id="CHEBI:175763"/>
        <dbReference type="EC" id="2.5.1.10"/>
    </reaction>
</comment>
<dbReference type="GO" id="GO:0004337">
    <property type="term" value="F:(2E,6E)-farnesyl diphosphate synthase activity"/>
    <property type="evidence" value="ECO:0007669"/>
    <property type="project" value="UniProtKB-EC"/>
</dbReference>
<evidence type="ECO:0000256" key="1">
    <source>
        <dbReference type="ARBA" id="ARBA00001946"/>
    </source>
</evidence>
<dbReference type="EMBL" id="WHJC01000020">
    <property type="protein sequence ID" value="MPQ42753.1"/>
    <property type="molecule type" value="Genomic_DNA"/>
</dbReference>
<dbReference type="Pfam" id="PF00348">
    <property type="entry name" value="polyprenyl_synt"/>
    <property type="match status" value="1"/>
</dbReference>